<evidence type="ECO:0000256" key="5">
    <source>
        <dbReference type="PIRSR" id="PIRSR019574-1"/>
    </source>
</evidence>
<dbReference type="PANTHER" id="PTHR30222">
    <property type="entry name" value="SPERMIDINE/PUTRESCINE-BINDING PERIPLASMIC PROTEIN"/>
    <property type="match status" value="1"/>
</dbReference>
<evidence type="ECO:0000313" key="6">
    <source>
        <dbReference type="EMBL" id="TFF67518.1"/>
    </source>
</evidence>
<organism evidence="6 7">
    <name type="scientific">Helcococcus ovis</name>
    <dbReference type="NCBI Taxonomy" id="72026"/>
    <lineage>
        <taxon>Bacteria</taxon>
        <taxon>Bacillati</taxon>
        <taxon>Bacillota</taxon>
        <taxon>Tissierellia</taxon>
        <taxon>Tissierellales</taxon>
        <taxon>Peptoniphilaceae</taxon>
        <taxon>Helcococcus</taxon>
    </lineage>
</organism>
<evidence type="ECO:0000256" key="2">
    <source>
        <dbReference type="ARBA" id="ARBA00022448"/>
    </source>
</evidence>
<dbReference type="GO" id="GO:0042597">
    <property type="term" value="C:periplasmic space"/>
    <property type="evidence" value="ECO:0007669"/>
    <property type="project" value="UniProtKB-SubCell"/>
</dbReference>
<feature type="binding site" evidence="5">
    <location>
        <position position="83"/>
    </location>
    <ligand>
        <name>spermidine</name>
        <dbReference type="ChEBI" id="CHEBI:57834"/>
    </ligand>
</feature>
<dbReference type="Proteomes" id="UP000297454">
    <property type="component" value="Unassembled WGS sequence"/>
</dbReference>
<dbReference type="InterPro" id="IPR001188">
    <property type="entry name" value="Sperm_putr-bd"/>
</dbReference>
<keyword evidence="2" id="KW-0813">Transport</keyword>
<sequence length="343" mass="39492">MKKKIMTLMMALFVFILVACGGQKKQKVSFYNWGGTINKQVLKDFEKETGIEVVYSEFDENERMYTNVKNSMKDYDVIVPSEYMVEKMIKENLLNEIDLSKVPNFKEIANVFKNKGFDPNNKHSIPMYYGTLGILYNKKMVDPKDLNEWDIIFNPKYKGKIYMLDSSRDTLGPGFWKLGYSSNSKDAKQLEEVKKLMTDQKKLVTAYLHDEIKQQMVNKNGALAVVYSGEASEAISENSDLDYYLPKHSNLWLDNFAIVKNATNLENAYKLINYLCDPKVAAKSGNNQATPVTKAREIEPTKSVKSNKVLYPNLDDLREQEVFKDLGDFVEKFEQAWEDVKAN</sequence>
<keyword evidence="7" id="KW-1185">Reference proteome</keyword>
<dbReference type="PANTHER" id="PTHR30222:SF17">
    <property type="entry name" value="SPERMIDINE_PUTRESCINE-BINDING PERIPLASMIC PROTEIN"/>
    <property type="match status" value="1"/>
</dbReference>
<dbReference type="GO" id="GO:0019808">
    <property type="term" value="F:polyamine binding"/>
    <property type="evidence" value="ECO:0007669"/>
    <property type="project" value="InterPro"/>
</dbReference>
<dbReference type="PIRSF" id="PIRSF019574">
    <property type="entry name" value="Periplasmic_polyamine_BP"/>
    <property type="match status" value="1"/>
</dbReference>
<evidence type="ECO:0000256" key="3">
    <source>
        <dbReference type="ARBA" id="ARBA00022729"/>
    </source>
</evidence>
<dbReference type="AlphaFoldDB" id="A0A4R9C4L3"/>
<dbReference type="Pfam" id="PF13416">
    <property type="entry name" value="SBP_bac_8"/>
    <property type="match status" value="1"/>
</dbReference>
<evidence type="ECO:0000256" key="4">
    <source>
        <dbReference type="ARBA" id="ARBA00022764"/>
    </source>
</evidence>
<evidence type="ECO:0000313" key="7">
    <source>
        <dbReference type="Proteomes" id="UP000297454"/>
    </source>
</evidence>
<comment type="subcellular location">
    <subcellularLocation>
        <location evidence="1">Periplasm</location>
    </subcellularLocation>
</comment>
<dbReference type="EMBL" id="SCFR01000002">
    <property type="protein sequence ID" value="TFF67518.1"/>
    <property type="molecule type" value="Genomic_DNA"/>
</dbReference>
<dbReference type="PRINTS" id="PR00909">
    <property type="entry name" value="SPERMDNBNDNG"/>
</dbReference>
<dbReference type="PROSITE" id="PS51257">
    <property type="entry name" value="PROKAR_LIPOPROTEIN"/>
    <property type="match status" value="1"/>
</dbReference>
<name>A0A4R9C4L3_9FIRM</name>
<dbReference type="InterPro" id="IPR006059">
    <property type="entry name" value="SBP"/>
</dbReference>
<proteinExistence type="predicted"/>
<keyword evidence="3" id="KW-0732">Signal</keyword>
<protein>
    <submittedName>
        <fullName evidence="6">ABC transporter substrate-binding protein</fullName>
    </submittedName>
</protein>
<evidence type="ECO:0000256" key="1">
    <source>
        <dbReference type="ARBA" id="ARBA00004418"/>
    </source>
</evidence>
<dbReference type="RefSeq" id="WP_134743993.1">
    <property type="nucleotide sequence ID" value="NZ_CP119761.1"/>
</dbReference>
<dbReference type="SUPFAM" id="SSF53850">
    <property type="entry name" value="Periplasmic binding protein-like II"/>
    <property type="match status" value="1"/>
</dbReference>
<reference evidence="6 7" key="1">
    <citation type="submission" date="2019-01" db="EMBL/GenBank/DDBJ databases">
        <title>Draft Genome Sequences of Helcococcus ovis Strains Isolated from the Uterus and Vagina of Dairy Cows with Metritis.</title>
        <authorList>
            <person name="Cunha F."/>
            <person name="Jeon S.J."/>
            <person name="Kutzer P."/>
            <person name="Galvao K.N."/>
        </authorList>
    </citation>
    <scope>NUCLEOTIDE SEQUENCE [LARGE SCALE GENOMIC DNA]</scope>
    <source>
        <strain evidence="6 7">KG-37</strain>
    </source>
</reference>
<accession>A0A4R9C4L3</accession>
<gene>
    <name evidence="6" type="ORF">EQF91_00950</name>
</gene>
<comment type="caution">
    <text evidence="6">The sequence shown here is derived from an EMBL/GenBank/DDBJ whole genome shotgun (WGS) entry which is preliminary data.</text>
</comment>
<keyword evidence="4" id="KW-0574">Periplasm</keyword>
<dbReference type="GO" id="GO:0015846">
    <property type="term" value="P:polyamine transport"/>
    <property type="evidence" value="ECO:0007669"/>
    <property type="project" value="InterPro"/>
</dbReference>
<dbReference type="CDD" id="cd13663">
    <property type="entry name" value="PBP2_PotD_PotF_like_2"/>
    <property type="match status" value="1"/>
</dbReference>
<dbReference type="Gene3D" id="3.40.190.10">
    <property type="entry name" value="Periplasmic binding protein-like II"/>
    <property type="match status" value="2"/>
</dbReference>